<comment type="caution">
    <text evidence="2">The sequence shown here is derived from an EMBL/GenBank/DDBJ whole genome shotgun (WGS) entry which is preliminary data.</text>
</comment>
<protein>
    <recommendedName>
        <fullName evidence="1">UPF0246 protein AAA083_00155</fullName>
    </recommendedName>
</protein>
<organism evidence="2 3">
    <name type="scientific">Raoultibacter massiliensis</name>
    <dbReference type="NCBI Taxonomy" id="1852371"/>
    <lineage>
        <taxon>Bacteria</taxon>
        <taxon>Bacillati</taxon>
        <taxon>Actinomycetota</taxon>
        <taxon>Coriobacteriia</taxon>
        <taxon>Eggerthellales</taxon>
        <taxon>Eggerthellaceae</taxon>
        <taxon>Raoultibacter</taxon>
    </lineage>
</organism>
<dbReference type="Proteomes" id="UP001487305">
    <property type="component" value="Unassembled WGS sequence"/>
</dbReference>
<comment type="similarity">
    <text evidence="1">Belongs to the UPF0246 family.</text>
</comment>
<dbReference type="EMBL" id="JBBNOP010000001">
    <property type="protein sequence ID" value="MEQ3361381.1"/>
    <property type="molecule type" value="Genomic_DNA"/>
</dbReference>
<dbReference type="InterPro" id="IPR005583">
    <property type="entry name" value="YaaA"/>
</dbReference>
<dbReference type="NCBIfam" id="NF002543">
    <property type="entry name" value="PRK02101.1-4"/>
    <property type="match status" value="1"/>
</dbReference>
<name>A0ABV1J8H7_9ACTN</name>
<reference evidence="2 3" key="1">
    <citation type="submission" date="2024-04" db="EMBL/GenBank/DDBJ databases">
        <title>Human intestinal bacterial collection.</title>
        <authorList>
            <person name="Pauvert C."/>
            <person name="Hitch T.C.A."/>
            <person name="Clavel T."/>
        </authorList>
    </citation>
    <scope>NUCLEOTIDE SEQUENCE [LARGE SCALE GENOMIC DNA]</scope>
    <source>
        <strain evidence="2 3">CLA-KB-H42</strain>
    </source>
</reference>
<proteinExistence type="inferred from homology"/>
<dbReference type="RefSeq" id="WP_102375670.1">
    <property type="nucleotide sequence ID" value="NZ_JBBNOP010000001.1"/>
</dbReference>
<keyword evidence="3" id="KW-1185">Reference proteome</keyword>
<evidence type="ECO:0000313" key="3">
    <source>
        <dbReference type="Proteomes" id="UP001487305"/>
    </source>
</evidence>
<accession>A0ABV1J8H7</accession>
<dbReference type="Pfam" id="PF03883">
    <property type="entry name" value="H2O2_YaaD"/>
    <property type="match status" value="1"/>
</dbReference>
<evidence type="ECO:0000313" key="2">
    <source>
        <dbReference type="EMBL" id="MEQ3361381.1"/>
    </source>
</evidence>
<gene>
    <name evidence="2" type="primary">yaaA</name>
    <name evidence="2" type="ORF">AAA083_00155</name>
</gene>
<dbReference type="PANTHER" id="PTHR30283">
    <property type="entry name" value="PEROXIDE STRESS RESPONSE PROTEIN YAAA"/>
    <property type="match status" value="1"/>
</dbReference>
<dbReference type="HAMAP" id="MF_00652">
    <property type="entry name" value="UPF0246"/>
    <property type="match status" value="1"/>
</dbReference>
<sequence length="254" mass="28570">MKFIVAPAKKMNVADDVFAWKDLPRFVSRAEELMHAIRELSYDEAQKLWKTSDALTSLNYDRFRTMDVRGKACALSPAVFSYEGIQYQHLAPCVMEESQLAYVQEHLRILSGFYGILRPFDGVVPYRLEMQAKLSVGDSSDVYGFWGDELARALAEETDSLVNLASVEYAKAVLPYAGSLGVKAVTCLFGRVREDGSLLQRATAAKAARGSMVRWCAENEIATLGDLRAFDVAGYRYRPDLSDENTFIFEESRR</sequence>
<evidence type="ECO:0000256" key="1">
    <source>
        <dbReference type="HAMAP-Rule" id="MF_00652"/>
    </source>
</evidence>
<dbReference type="PANTHER" id="PTHR30283:SF4">
    <property type="entry name" value="PEROXIDE STRESS RESISTANCE PROTEIN YAAA"/>
    <property type="match status" value="1"/>
</dbReference>